<dbReference type="PROSITE" id="PS50932">
    <property type="entry name" value="HTH_LACI_2"/>
    <property type="match status" value="1"/>
</dbReference>
<name>A0A426TDG4_STRSU</name>
<dbReference type="PANTHER" id="PTHR30146">
    <property type="entry name" value="LACI-RELATED TRANSCRIPTIONAL REPRESSOR"/>
    <property type="match status" value="1"/>
</dbReference>
<dbReference type="GO" id="GO:0000976">
    <property type="term" value="F:transcription cis-regulatory region binding"/>
    <property type="evidence" value="ECO:0007669"/>
    <property type="project" value="TreeGrafter"/>
</dbReference>
<dbReference type="InterPro" id="IPR000843">
    <property type="entry name" value="HTH_LacI"/>
</dbReference>
<proteinExistence type="predicted"/>
<evidence type="ECO:0000256" key="2">
    <source>
        <dbReference type="ARBA" id="ARBA00023125"/>
    </source>
</evidence>
<feature type="domain" description="HTH lacI-type" evidence="4">
    <location>
        <begin position="2"/>
        <end position="56"/>
    </location>
</feature>
<dbReference type="Gene3D" id="1.10.260.40">
    <property type="entry name" value="lambda repressor-like DNA-binding domains"/>
    <property type="match status" value="1"/>
</dbReference>
<dbReference type="InterPro" id="IPR028082">
    <property type="entry name" value="Peripla_BP_I"/>
</dbReference>
<dbReference type="GO" id="GO:0003700">
    <property type="term" value="F:DNA-binding transcription factor activity"/>
    <property type="evidence" value="ECO:0007669"/>
    <property type="project" value="TreeGrafter"/>
</dbReference>
<reference evidence="5 6" key="2">
    <citation type="submission" date="2018-12" db="EMBL/GenBank/DDBJ databases">
        <title>Whole-genome sequences of fifteen clinical Streptococcus suis strains isolated from pigs between 2006 and 2018.</title>
        <authorList>
            <person name="Stevens M.J.A."/>
            <person name="Cernela N."/>
            <person name="Spoerry Serrano N."/>
            <person name="Schmitt S."/>
            <person name="Schrenzel J."/>
            <person name="Stephan R."/>
        </authorList>
    </citation>
    <scope>NUCLEOTIDE SEQUENCE [LARGE SCALE GENOMIC DNA]</scope>
    <source>
        <strain evidence="5 6">PP422</strain>
    </source>
</reference>
<organism evidence="5 6">
    <name type="scientific">Streptococcus suis</name>
    <dbReference type="NCBI Taxonomy" id="1307"/>
    <lineage>
        <taxon>Bacteria</taxon>
        <taxon>Bacillati</taxon>
        <taxon>Bacillota</taxon>
        <taxon>Bacilli</taxon>
        <taxon>Lactobacillales</taxon>
        <taxon>Streptococcaceae</taxon>
        <taxon>Streptococcus</taxon>
    </lineage>
</organism>
<evidence type="ECO:0000256" key="1">
    <source>
        <dbReference type="ARBA" id="ARBA00023015"/>
    </source>
</evidence>
<reference evidence="5 6" key="1">
    <citation type="submission" date="2018-11" db="EMBL/GenBank/DDBJ databases">
        <authorList>
            <person name="Stevens M.J."/>
            <person name="Cernela N."/>
            <person name="Spoerry Serrano N."/>
            <person name="Schmitt S."/>
            <person name="Schrenzel J."/>
            <person name="Stephan R."/>
        </authorList>
    </citation>
    <scope>NUCLEOTIDE SEQUENCE [LARGE SCALE GENOMIC DNA]</scope>
    <source>
        <strain evidence="5 6">PP422</strain>
    </source>
</reference>
<keyword evidence="2" id="KW-0238">DNA-binding</keyword>
<dbReference type="InterPro" id="IPR046335">
    <property type="entry name" value="LacI/GalR-like_sensor"/>
</dbReference>
<evidence type="ECO:0000313" key="6">
    <source>
        <dbReference type="Proteomes" id="UP000274117"/>
    </source>
</evidence>
<dbReference type="AlphaFoldDB" id="A0A426TDG4"/>
<evidence type="ECO:0000259" key="4">
    <source>
        <dbReference type="PROSITE" id="PS50932"/>
    </source>
</evidence>
<dbReference type="SUPFAM" id="SSF53822">
    <property type="entry name" value="Periplasmic binding protein-like I"/>
    <property type="match status" value="1"/>
</dbReference>
<dbReference type="PROSITE" id="PS00356">
    <property type="entry name" value="HTH_LACI_1"/>
    <property type="match status" value="1"/>
</dbReference>
<dbReference type="CDD" id="cd06267">
    <property type="entry name" value="PBP1_LacI_sugar_binding-like"/>
    <property type="match status" value="1"/>
</dbReference>
<evidence type="ECO:0000256" key="3">
    <source>
        <dbReference type="ARBA" id="ARBA00023163"/>
    </source>
</evidence>
<accession>A0A426TDG4</accession>
<comment type="caution">
    <text evidence="5">The sequence shown here is derived from an EMBL/GenBank/DDBJ whole genome shotgun (WGS) entry which is preliminary data.</text>
</comment>
<evidence type="ECO:0000313" key="5">
    <source>
        <dbReference type="EMBL" id="RRR52469.1"/>
    </source>
</evidence>
<dbReference type="SUPFAM" id="SSF47413">
    <property type="entry name" value="lambda repressor-like DNA-binding domains"/>
    <property type="match status" value="1"/>
</dbReference>
<dbReference type="Gene3D" id="3.40.50.2300">
    <property type="match status" value="2"/>
</dbReference>
<dbReference type="SMART" id="SM00354">
    <property type="entry name" value="HTH_LACI"/>
    <property type="match status" value="1"/>
</dbReference>
<dbReference type="InterPro" id="IPR010982">
    <property type="entry name" value="Lambda_DNA-bd_dom_sf"/>
</dbReference>
<keyword evidence="3" id="KW-0804">Transcription</keyword>
<dbReference type="EMBL" id="RSDO01000010">
    <property type="protein sequence ID" value="RRR52469.1"/>
    <property type="molecule type" value="Genomic_DNA"/>
</dbReference>
<gene>
    <name evidence="5" type="ORF">EI998_06630</name>
</gene>
<sequence>MTTLADVAKRANVSKMTVSRVLNHPELVTEELKQMVLLAMKELDYQPNVVAKALAQQRTLTVQVIILEEMETVEPYYAELIAGISLGLSEKNYTMQIVTDRNQVTEQCDGYIVTGARIEDYGWLRSLLKPVVLFGENMVGLPFVDTHNKEATYQASRFAFEKSYEQVVFVGIDLPDAFAQSREAGYVEAMEELGHPPKIYRLENRSRVSEDFVRQLDLLSPNTCFICASDRIALGIERGLLFSSKRVPEDYGIIGFDGIFIDRVSRPQLTTMRQPFRKMGRITVNQLMTLVEGCELKEQKRFCQASLVVRESTRA</sequence>
<dbReference type="PRINTS" id="PR00036">
    <property type="entry name" value="HTHLACI"/>
</dbReference>
<dbReference type="CDD" id="cd01392">
    <property type="entry name" value="HTH_LacI"/>
    <property type="match status" value="1"/>
</dbReference>
<keyword evidence="1" id="KW-0805">Transcription regulation</keyword>
<dbReference type="Pfam" id="PF13377">
    <property type="entry name" value="Peripla_BP_3"/>
    <property type="match status" value="1"/>
</dbReference>
<dbReference type="PANTHER" id="PTHR30146:SF154">
    <property type="entry name" value="TRANSCRIPTION REGULATOR, MEMBER OF GALR FAMILY"/>
    <property type="match status" value="1"/>
</dbReference>
<dbReference type="Pfam" id="PF00356">
    <property type="entry name" value="LacI"/>
    <property type="match status" value="1"/>
</dbReference>
<dbReference type="RefSeq" id="WP_105111112.1">
    <property type="nucleotide sequence ID" value="NZ_CP102145.1"/>
</dbReference>
<dbReference type="Proteomes" id="UP000274117">
    <property type="component" value="Unassembled WGS sequence"/>
</dbReference>
<protein>
    <submittedName>
        <fullName evidence="5">LacI family transcriptional regulator</fullName>
    </submittedName>
</protein>